<dbReference type="AlphaFoldDB" id="A0AAJ1F8F0"/>
<dbReference type="EMBL" id="JAKNHJ010000013">
    <property type="protein sequence ID" value="MCG4618263.1"/>
    <property type="molecule type" value="Genomic_DNA"/>
</dbReference>
<comment type="caution">
    <text evidence="1">The sequence shown here is derived from an EMBL/GenBank/DDBJ whole genome shotgun (WGS) entry which is preliminary data.</text>
</comment>
<gene>
    <name evidence="1" type="ORF">L0M99_07125</name>
</gene>
<dbReference type="RefSeq" id="WP_238128206.1">
    <property type="nucleotide sequence ID" value="NZ_JAHAIE010000006.1"/>
</dbReference>
<evidence type="ECO:0000313" key="1">
    <source>
        <dbReference type="EMBL" id="MCG4618263.1"/>
    </source>
</evidence>
<sequence length="150" mass="16744">MPATTKNFSIPYPTGGDPVRDAPQTFQDAVNIIDDWLKDPFIIIDGRKYPLSGAIKNPGGWKLTANYSNNWNGTIKLQAPYRAPEGFTFQIFCLESSGFTQISTCVYNRETGFIEGRVYQGGNSDQSFIQTIGWRLVSMATDPNRLQGNH</sequence>
<evidence type="ECO:0000313" key="2">
    <source>
        <dbReference type="Proteomes" id="UP001200537"/>
    </source>
</evidence>
<reference evidence="1" key="1">
    <citation type="submission" date="2022-01" db="EMBL/GenBank/DDBJ databases">
        <title>Collection of gut derived symbiotic bacterial strains cultured from healthy donors.</title>
        <authorList>
            <person name="Lin H."/>
            <person name="Kohout C."/>
            <person name="Waligurski E."/>
            <person name="Pamer E.G."/>
        </authorList>
    </citation>
    <scope>NUCLEOTIDE SEQUENCE</scope>
    <source>
        <strain evidence="1">DFI.7.46</strain>
    </source>
</reference>
<name>A0AAJ1F8F0_9ACTO</name>
<accession>A0AAJ1F8F0</accession>
<proteinExistence type="predicted"/>
<protein>
    <submittedName>
        <fullName evidence="1">Uncharacterized protein</fullName>
    </submittedName>
</protein>
<organism evidence="1 2">
    <name type="scientific">Varibaculum cambriense</name>
    <dbReference type="NCBI Taxonomy" id="184870"/>
    <lineage>
        <taxon>Bacteria</taxon>
        <taxon>Bacillati</taxon>
        <taxon>Actinomycetota</taxon>
        <taxon>Actinomycetes</taxon>
        <taxon>Actinomycetales</taxon>
        <taxon>Actinomycetaceae</taxon>
        <taxon>Varibaculum</taxon>
    </lineage>
</organism>
<dbReference type="Proteomes" id="UP001200537">
    <property type="component" value="Unassembled WGS sequence"/>
</dbReference>